<gene>
    <name evidence="2" type="ORF">TRUGW13939_08842</name>
</gene>
<dbReference type="PANTHER" id="PTHR37535">
    <property type="entry name" value="FLUG DOMAIN PROTEIN"/>
    <property type="match status" value="1"/>
</dbReference>
<organism evidence="2 3">
    <name type="scientific">Talaromyces rugulosus</name>
    <name type="common">Penicillium rugulosum</name>
    <dbReference type="NCBI Taxonomy" id="121627"/>
    <lineage>
        <taxon>Eukaryota</taxon>
        <taxon>Fungi</taxon>
        <taxon>Dikarya</taxon>
        <taxon>Ascomycota</taxon>
        <taxon>Pezizomycotina</taxon>
        <taxon>Eurotiomycetes</taxon>
        <taxon>Eurotiomycetidae</taxon>
        <taxon>Eurotiales</taxon>
        <taxon>Trichocomaceae</taxon>
        <taxon>Talaromyces</taxon>
        <taxon>Talaromyces sect. Islandici</taxon>
    </lineage>
</organism>
<dbReference type="KEGG" id="trg:TRUGW13939_08842"/>
<accession>A0A7H8R640</accession>
<feature type="region of interest" description="Disordered" evidence="1">
    <location>
        <begin position="1"/>
        <end position="28"/>
    </location>
</feature>
<evidence type="ECO:0000256" key="1">
    <source>
        <dbReference type="SAM" id="MobiDB-lite"/>
    </source>
</evidence>
<evidence type="ECO:0000313" key="3">
    <source>
        <dbReference type="Proteomes" id="UP000509510"/>
    </source>
</evidence>
<evidence type="ECO:0000313" key="2">
    <source>
        <dbReference type="EMBL" id="QKX61687.1"/>
    </source>
</evidence>
<dbReference type="Proteomes" id="UP000509510">
    <property type="component" value="Chromosome V"/>
</dbReference>
<protein>
    <submittedName>
        <fullName evidence="2">Uncharacterized protein</fullName>
    </submittedName>
</protein>
<feature type="compositionally biased region" description="Basic and acidic residues" evidence="1">
    <location>
        <begin position="17"/>
        <end position="28"/>
    </location>
</feature>
<dbReference type="AlphaFoldDB" id="A0A7H8R640"/>
<sequence>MAPRKKSKSFLNTARKNGADQHRQGINGERVKGIVEPHTTKQYEFCTETGKDPVSSAYDLASLKDFAHHLALGMEGRHDKDIAGQNSVIGVWKRFTAGFDRDNDDAIPQPLMNSVLNYLHKTVFPERGNPEVKRPRNHARKNHFIHLGRQLWENDWHEYPKPIMRVSIWAQILLYVFSSARLCEYLEGASRANSGRGLYCRNITFGVIRNELGEPELAAQVVKDTKGMTKRPNKRPKHEVYEGLSTKPRALLLNPMIPILAMLIACGRLRDFNTLDEVLAIPAPPEDEVYALE</sequence>
<dbReference type="OrthoDB" id="4207352at2759"/>
<dbReference type="GeneID" id="55996327"/>
<dbReference type="PANTHER" id="PTHR37535:SF3">
    <property type="entry name" value="FLUG DOMAIN-CONTAINING PROTEIN"/>
    <property type="match status" value="1"/>
</dbReference>
<dbReference type="RefSeq" id="XP_035347861.1">
    <property type="nucleotide sequence ID" value="XM_035491968.1"/>
</dbReference>
<dbReference type="EMBL" id="CP055902">
    <property type="protein sequence ID" value="QKX61687.1"/>
    <property type="molecule type" value="Genomic_DNA"/>
</dbReference>
<name>A0A7H8R640_TALRU</name>
<reference evidence="3" key="1">
    <citation type="submission" date="2020-06" db="EMBL/GenBank/DDBJ databases">
        <title>A chromosome-scale genome assembly of Talaromyces rugulosus W13939.</title>
        <authorList>
            <person name="Wang B."/>
            <person name="Guo L."/>
            <person name="Ye K."/>
            <person name="Wang L."/>
        </authorList>
    </citation>
    <scope>NUCLEOTIDE SEQUENCE [LARGE SCALE GENOMIC DNA]</scope>
    <source>
        <strain evidence="3">W13939</strain>
    </source>
</reference>
<proteinExistence type="predicted"/>
<keyword evidence="3" id="KW-1185">Reference proteome</keyword>